<evidence type="ECO:0000313" key="4">
    <source>
        <dbReference type="EMBL" id="RLV48218.1"/>
    </source>
</evidence>
<evidence type="ECO:0000256" key="3">
    <source>
        <dbReference type="SAM" id="SignalP"/>
    </source>
</evidence>
<dbReference type="Gene3D" id="3.40.190.10">
    <property type="entry name" value="Periplasmic binding protein-like II"/>
    <property type="match status" value="2"/>
</dbReference>
<dbReference type="OrthoDB" id="5107506at2"/>
<gene>
    <name evidence="4" type="ORF">D9V37_19350</name>
</gene>
<reference evidence="4 5" key="1">
    <citation type="submission" date="2018-10" db="EMBL/GenBank/DDBJ databases">
        <title>Marmoricola sp. 4Q3S-7 whole genome shotgun sequence.</title>
        <authorList>
            <person name="Li F."/>
        </authorList>
    </citation>
    <scope>NUCLEOTIDE SEQUENCE [LARGE SCALE GENOMIC DNA]</scope>
    <source>
        <strain evidence="4 5">4Q3S-7</strain>
    </source>
</reference>
<evidence type="ECO:0008006" key="6">
    <source>
        <dbReference type="Google" id="ProtNLM"/>
    </source>
</evidence>
<dbReference type="Proteomes" id="UP000281708">
    <property type="component" value="Unassembled WGS sequence"/>
</dbReference>
<dbReference type="SUPFAM" id="SSF53850">
    <property type="entry name" value="Periplasmic binding protein-like II"/>
    <property type="match status" value="1"/>
</dbReference>
<dbReference type="AlphaFoldDB" id="A0A3L8P1D7"/>
<evidence type="ECO:0000313" key="5">
    <source>
        <dbReference type="Proteomes" id="UP000281708"/>
    </source>
</evidence>
<feature type="chain" id="PRO_5038753933" description="PBP domain-containing protein" evidence="3">
    <location>
        <begin position="30"/>
        <end position="847"/>
    </location>
</feature>
<evidence type="ECO:0000256" key="2">
    <source>
        <dbReference type="SAM" id="Phobius"/>
    </source>
</evidence>
<keyword evidence="2" id="KW-0472">Membrane</keyword>
<dbReference type="RefSeq" id="WP_121807724.1">
    <property type="nucleotide sequence ID" value="NZ_RDBE01000010.1"/>
</dbReference>
<proteinExistence type="predicted"/>
<evidence type="ECO:0000256" key="1">
    <source>
        <dbReference type="SAM" id="MobiDB-lite"/>
    </source>
</evidence>
<keyword evidence="3" id="KW-0732">Signal</keyword>
<feature type="signal peptide" evidence="3">
    <location>
        <begin position="1"/>
        <end position="29"/>
    </location>
</feature>
<organism evidence="4 5">
    <name type="scientific">Nocardioides mangrovicus</name>
    <dbReference type="NCBI Taxonomy" id="2478913"/>
    <lineage>
        <taxon>Bacteria</taxon>
        <taxon>Bacillati</taxon>
        <taxon>Actinomycetota</taxon>
        <taxon>Actinomycetes</taxon>
        <taxon>Propionibacteriales</taxon>
        <taxon>Nocardioidaceae</taxon>
        <taxon>Nocardioides</taxon>
    </lineage>
</organism>
<accession>A0A3L8P1D7</accession>
<keyword evidence="2" id="KW-1133">Transmembrane helix</keyword>
<feature type="transmembrane region" description="Helical" evidence="2">
    <location>
        <begin position="815"/>
        <end position="837"/>
    </location>
</feature>
<protein>
    <recommendedName>
        <fullName evidence="6">PBP domain-containing protein</fullName>
    </recommendedName>
</protein>
<name>A0A3L8P1D7_9ACTN</name>
<keyword evidence="5" id="KW-1185">Reference proteome</keyword>
<comment type="caution">
    <text evidence="4">The sequence shown here is derived from an EMBL/GenBank/DDBJ whole genome shotgun (WGS) entry which is preliminary data.</text>
</comment>
<keyword evidence="2" id="KW-0812">Transmembrane</keyword>
<feature type="region of interest" description="Disordered" evidence="1">
    <location>
        <begin position="774"/>
        <end position="809"/>
    </location>
</feature>
<dbReference type="EMBL" id="RDBE01000010">
    <property type="protein sequence ID" value="RLV48218.1"/>
    <property type="molecule type" value="Genomic_DNA"/>
</dbReference>
<feature type="compositionally biased region" description="Low complexity" evidence="1">
    <location>
        <begin position="774"/>
        <end position="792"/>
    </location>
</feature>
<sequence length="847" mass="87663">MRRLPAALSAFFLAAFALVPALAPGTAGAAQAAGSDAWSATHHLTRDLVDASGTTTTADSRDVTVSVDKHTDLQARERINVSWSGAHPSGGRAANPFGVDGLNQEYPVLLMECRGLDDPSLPADQQLSPSTCWTNTWNERTEKADATQAPWRHDKYADPADTGALSGVSSLPADCTDTTLSVHITPFVSAAGKTFSGCSETTMPPEAAVGSADPPNEISAFTDGNGNGSAAFEVRTDAENESLGCSHTVACSLVVVPIEGISCADADTACNKTGAFDPGSNNFGNLLTPDLAVSPYLWWSPSNWRNRFSVPLEFALPPSTCQLLGSGTPVTFYGSALMRQATLQWAPAYCLDKKRFNWQANTMPDDAAFALMASGGADAALVTGPRKPDDKTVKVGFAPTAVSGFGIAFDIDKPDNGGQEDSLELNARLLAKLLTMSYPASSLGQQRPGLATNPISLNLDPEFQQLNPGLDAVHSSEAASTLLSLSTSSDVIKAITSYIEADPDAKAFMKGKADPWGMTVNPAYKNLKLPVSTWPILDTFVPSTPGQACLANNPAPYLPKVAAPVSSFQQISTAMILSWPNVNTVCDTDTNTGLYKLGRIPPQGVGSRFMLGLVTLGDAARYGLPVASLQAAPGSYVAPDTAGLSAAVALAQQTGGKQGAFSLDQARVRKSRTAYPGMLVVSTAARTSGMDKDAAKRVAQFIDISTTQGQVPGRGNGQLPQGYLPITKKGVTAKLYAADQRTKAAVLAQKAPAVAKPKVAEPAAAPAPAAAAPASAPASAPAAPKAVTPKASQPVTAKTQLVARTAPTRSGTGGMLLPGLLFLGLVGGLVAALTRFLGRAAASGGRS</sequence>